<evidence type="ECO:0000256" key="3">
    <source>
        <dbReference type="ARBA" id="ARBA00023139"/>
    </source>
</evidence>
<feature type="transmembrane region" description="Helical" evidence="7">
    <location>
        <begin position="109"/>
        <end position="133"/>
    </location>
</feature>
<name>A0ABR4QRT2_9CEST</name>
<dbReference type="PANTHER" id="PTHR22883">
    <property type="entry name" value="ZINC FINGER DHHC DOMAIN CONTAINING PROTEIN"/>
    <property type="match status" value="1"/>
</dbReference>
<keyword evidence="3" id="KW-0564">Palmitate</keyword>
<feature type="region of interest" description="Disordered" evidence="6">
    <location>
        <begin position="279"/>
        <end position="307"/>
    </location>
</feature>
<evidence type="ECO:0000256" key="1">
    <source>
        <dbReference type="ARBA" id="ARBA00004127"/>
    </source>
</evidence>
<keyword evidence="7" id="KW-0472">Membrane</keyword>
<keyword evidence="4" id="KW-0449">Lipoprotein</keyword>
<keyword evidence="9" id="KW-1185">Reference proteome</keyword>
<feature type="transmembrane region" description="Helical" evidence="7">
    <location>
        <begin position="16"/>
        <end position="35"/>
    </location>
</feature>
<accession>A0ABR4QRT2</accession>
<dbReference type="InterPro" id="IPR039859">
    <property type="entry name" value="PFA4/ZDH16/20/ERF2-like"/>
</dbReference>
<dbReference type="PROSITE" id="PS50216">
    <property type="entry name" value="DHHC"/>
    <property type="match status" value="1"/>
</dbReference>
<feature type="region of interest" description="Disordered" evidence="6">
    <location>
        <begin position="538"/>
        <end position="559"/>
    </location>
</feature>
<comment type="caution">
    <text evidence="8">The sequence shown here is derived from an EMBL/GenBank/DDBJ whole genome shotgun (WGS) entry which is preliminary data.</text>
</comment>
<reference evidence="8 9" key="1">
    <citation type="journal article" date="2022" name="Front. Cell. Infect. Microbiol.">
        <title>The Genomes of Two Strains of Taenia crassiceps the Animal Model for the Study of Human Cysticercosis.</title>
        <authorList>
            <person name="Bobes R.J."/>
            <person name="Estrada K."/>
            <person name="Rios-Valencia D.G."/>
            <person name="Calderon-Gallegos A."/>
            <person name="de la Torre P."/>
            <person name="Carrero J.C."/>
            <person name="Sanchez-Flores A."/>
            <person name="Laclette J.P."/>
        </authorList>
    </citation>
    <scope>NUCLEOTIDE SEQUENCE [LARGE SCALE GENOMIC DNA]</scope>
    <source>
        <strain evidence="8">WFUcys</strain>
    </source>
</reference>
<evidence type="ECO:0000313" key="9">
    <source>
        <dbReference type="Proteomes" id="UP001651158"/>
    </source>
</evidence>
<feature type="compositionally biased region" description="Low complexity" evidence="6">
    <location>
        <begin position="538"/>
        <end position="550"/>
    </location>
</feature>
<proteinExistence type="predicted"/>
<evidence type="ECO:0000256" key="5">
    <source>
        <dbReference type="ARBA" id="ARBA00048048"/>
    </source>
</evidence>
<keyword evidence="7" id="KW-1133">Transmembrane helix</keyword>
<evidence type="ECO:0000256" key="7">
    <source>
        <dbReference type="SAM" id="Phobius"/>
    </source>
</evidence>
<keyword evidence="7" id="KW-0812">Transmembrane</keyword>
<feature type="compositionally biased region" description="Polar residues" evidence="6">
    <location>
        <begin position="279"/>
        <end position="299"/>
    </location>
</feature>
<evidence type="ECO:0000313" key="8">
    <source>
        <dbReference type="EMBL" id="KAL5112135.1"/>
    </source>
</evidence>
<evidence type="ECO:0000256" key="2">
    <source>
        <dbReference type="ARBA" id="ARBA00012210"/>
    </source>
</evidence>
<dbReference type="PANTHER" id="PTHR22883:SF43">
    <property type="entry name" value="PALMITOYLTRANSFERASE APP"/>
    <property type="match status" value="1"/>
</dbReference>
<sequence length="559" mass="60943">MVYFIFICLEFSRNTSWAIFVTHMIFALFVVSVFARTTFMDPGYFPVALDTEAQYYDEIDAPPSHEYEVRECAVITKWCSTCRFYRLPRSTHCSTCDKCVEPLKHYTNIIAIVLMTLVGMIFLPVFSLTMFHVGILSKGLTTNEHVTKKFPSKSNPYFVGCSNHWLQLCCSSEYPSHIDTGSMKGMTKLKEMKRKMYKRWEVDKRNDVALGARAQIHLTSVNGSRFLRNAPAGASGRPLLEPTGDDQVEAIPGNKFSYHQYMDNIPVVVEPLLNPITKSTNGPSLHAQNSDSRPLSPSKWSDKNVVSPDTLNSPIALRKLIGDDSSVGTSTANPTASAMRGAAVEDSRCLGVRSGDDMMQAYSSATKGPRTEGSSIPNGASVDTTSIIAHLAALRTPTDNANRDSMPHCNMCENCGSGASSSVAKVSGNSKSEGRNMDSVYYQKGIDADGSRGGSYTLSRPGEIGAAILPSTALVQPQNPPFNSRPFVSSAPLQLDSAWPYDTEAASPLDAVCDEDRRFSALFAPRAVAPCASIESLGSYSSPSASSLGLNRHDKFNPY</sequence>
<organism evidence="8 9">
    <name type="scientific">Taenia crassiceps</name>
    <dbReference type="NCBI Taxonomy" id="6207"/>
    <lineage>
        <taxon>Eukaryota</taxon>
        <taxon>Metazoa</taxon>
        <taxon>Spiralia</taxon>
        <taxon>Lophotrochozoa</taxon>
        <taxon>Platyhelminthes</taxon>
        <taxon>Cestoda</taxon>
        <taxon>Eucestoda</taxon>
        <taxon>Cyclophyllidea</taxon>
        <taxon>Taeniidae</taxon>
        <taxon>Taenia</taxon>
    </lineage>
</organism>
<gene>
    <name evidence="8" type="ORF">TcWFU_005376</name>
</gene>
<evidence type="ECO:0000256" key="4">
    <source>
        <dbReference type="ARBA" id="ARBA00023288"/>
    </source>
</evidence>
<comment type="catalytic activity">
    <reaction evidence="5">
        <text>L-cysteinyl-[protein] + hexadecanoyl-CoA = S-hexadecanoyl-L-cysteinyl-[protein] + CoA</text>
        <dbReference type="Rhea" id="RHEA:36683"/>
        <dbReference type="Rhea" id="RHEA-COMP:10131"/>
        <dbReference type="Rhea" id="RHEA-COMP:11032"/>
        <dbReference type="ChEBI" id="CHEBI:29950"/>
        <dbReference type="ChEBI" id="CHEBI:57287"/>
        <dbReference type="ChEBI" id="CHEBI:57379"/>
        <dbReference type="ChEBI" id="CHEBI:74151"/>
        <dbReference type="EC" id="2.3.1.225"/>
    </reaction>
</comment>
<protein>
    <recommendedName>
        <fullName evidence="2">protein S-acyltransferase</fullName>
        <ecNumber evidence="2">2.3.1.225</ecNumber>
    </recommendedName>
</protein>
<dbReference type="Proteomes" id="UP001651158">
    <property type="component" value="Unassembled WGS sequence"/>
</dbReference>
<evidence type="ECO:0000256" key="6">
    <source>
        <dbReference type="SAM" id="MobiDB-lite"/>
    </source>
</evidence>
<dbReference type="EC" id="2.3.1.225" evidence="2"/>
<comment type="subcellular location">
    <subcellularLocation>
        <location evidence="1">Endomembrane system</location>
        <topology evidence="1">Multi-pass membrane protein</topology>
    </subcellularLocation>
</comment>
<dbReference type="EMBL" id="JAKROA010000001">
    <property type="protein sequence ID" value="KAL5112135.1"/>
    <property type="molecule type" value="Genomic_DNA"/>
</dbReference>